<protein>
    <recommendedName>
        <fullName evidence="2">C2H2-type domain-containing protein</fullName>
    </recommendedName>
</protein>
<dbReference type="EMBL" id="MU006289">
    <property type="protein sequence ID" value="KAF2856227.1"/>
    <property type="molecule type" value="Genomic_DNA"/>
</dbReference>
<name>A0A6A7BN56_9PLEO</name>
<dbReference type="PROSITE" id="PS00028">
    <property type="entry name" value="ZINC_FINGER_C2H2_1"/>
    <property type="match status" value="1"/>
</dbReference>
<organism evidence="3 4">
    <name type="scientific">Plenodomus tracheiphilus IPT5</name>
    <dbReference type="NCBI Taxonomy" id="1408161"/>
    <lineage>
        <taxon>Eukaryota</taxon>
        <taxon>Fungi</taxon>
        <taxon>Dikarya</taxon>
        <taxon>Ascomycota</taxon>
        <taxon>Pezizomycotina</taxon>
        <taxon>Dothideomycetes</taxon>
        <taxon>Pleosporomycetidae</taxon>
        <taxon>Pleosporales</taxon>
        <taxon>Pleosporineae</taxon>
        <taxon>Leptosphaeriaceae</taxon>
        <taxon>Plenodomus</taxon>
    </lineage>
</organism>
<proteinExistence type="predicted"/>
<evidence type="ECO:0000259" key="2">
    <source>
        <dbReference type="PROSITE" id="PS00028"/>
    </source>
</evidence>
<evidence type="ECO:0000313" key="4">
    <source>
        <dbReference type="Proteomes" id="UP000799423"/>
    </source>
</evidence>
<dbReference type="Proteomes" id="UP000799423">
    <property type="component" value="Unassembled WGS sequence"/>
</dbReference>
<evidence type="ECO:0000256" key="1">
    <source>
        <dbReference type="SAM" id="MobiDB-lite"/>
    </source>
</evidence>
<accession>A0A6A7BN56</accession>
<dbReference type="OrthoDB" id="3800855at2759"/>
<feature type="region of interest" description="Disordered" evidence="1">
    <location>
        <begin position="69"/>
        <end position="88"/>
    </location>
</feature>
<sequence length="299" mass="33784">MRNPDIGGYNGRANDVVQSMRTPHGSSTSDTFDGRLSSARSSIFLTAASSSEDVYTESMQSSVVTIRNRPRGLQAGDDSIRQDQQKPSRNQFLGLPIVVVGNCAPDLAERQPAHEVATHTFFEQDYEYPAVLNGQDTLHCETCNVDFHGKHRTGSWRRHNRLKHSGQTRTYPCSSINCELVFQRSDARLKHYRKYHLDLASSPEPRPREYAIQRRLERNENGGRNEHQTGVVPQEMDLDFNSVRMEIECSSAETDSNDAQFSRLGQAHDLLGINRCVTPATPSYAFQETSWQDPKRSSH</sequence>
<reference evidence="3" key="1">
    <citation type="submission" date="2020-01" db="EMBL/GenBank/DDBJ databases">
        <authorList>
            <consortium name="DOE Joint Genome Institute"/>
            <person name="Haridas S."/>
            <person name="Albert R."/>
            <person name="Binder M."/>
            <person name="Bloem J."/>
            <person name="Labutti K."/>
            <person name="Salamov A."/>
            <person name="Andreopoulos B."/>
            <person name="Baker S.E."/>
            <person name="Barry K."/>
            <person name="Bills G."/>
            <person name="Bluhm B.H."/>
            <person name="Cannon C."/>
            <person name="Castanera R."/>
            <person name="Culley D.E."/>
            <person name="Daum C."/>
            <person name="Ezra D."/>
            <person name="Gonzalez J.B."/>
            <person name="Henrissat B."/>
            <person name="Kuo A."/>
            <person name="Liang C."/>
            <person name="Lipzen A."/>
            <person name="Lutzoni F."/>
            <person name="Magnuson J."/>
            <person name="Mondo S."/>
            <person name="Nolan M."/>
            <person name="Ohm R."/>
            <person name="Pangilinan J."/>
            <person name="Park H.-J."/>
            <person name="Ramirez L."/>
            <person name="Alfaro M."/>
            <person name="Sun H."/>
            <person name="Tritt A."/>
            <person name="Yoshinaga Y."/>
            <person name="Zwiers L.-H."/>
            <person name="Turgeon B.G."/>
            <person name="Goodwin S.B."/>
            <person name="Spatafora J.W."/>
            <person name="Crous P.W."/>
            <person name="Grigoriev I.V."/>
        </authorList>
    </citation>
    <scope>NUCLEOTIDE SEQUENCE</scope>
    <source>
        <strain evidence="3">IPT5</strain>
    </source>
</reference>
<gene>
    <name evidence="3" type="ORF">T440DRAFT_384541</name>
</gene>
<dbReference type="Gene3D" id="3.30.160.60">
    <property type="entry name" value="Classic Zinc Finger"/>
    <property type="match status" value="1"/>
</dbReference>
<feature type="compositionally biased region" description="Polar residues" evidence="1">
    <location>
        <begin position="16"/>
        <end position="31"/>
    </location>
</feature>
<evidence type="ECO:0000313" key="3">
    <source>
        <dbReference type="EMBL" id="KAF2856227.1"/>
    </source>
</evidence>
<keyword evidence="4" id="KW-1185">Reference proteome</keyword>
<dbReference type="InterPro" id="IPR013087">
    <property type="entry name" value="Znf_C2H2_type"/>
</dbReference>
<feature type="region of interest" description="Disordered" evidence="1">
    <location>
        <begin position="1"/>
        <end position="34"/>
    </location>
</feature>
<dbReference type="AlphaFoldDB" id="A0A6A7BN56"/>
<feature type="domain" description="C2H2-type" evidence="2">
    <location>
        <begin position="173"/>
        <end position="196"/>
    </location>
</feature>